<keyword evidence="2" id="KW-0964">Secreted</keyword>
<dbReference type="InterPro" id="IPR006146">
    <property type="entry name" value="5'-Nucleotdase_CS"/>
</dbReference>
<reference evidence="10 11" key="1">
    <citation type="submission" date="2021-01" db="EMBL/GenBank/DDBJ databases">
        <title>Genome public.</title>
        <authorList>
            <person name="Liu C."/>
            <person name="Sun Q."/>
        </authorList>
    </citation>
    <scope>NUCLEOTIDE SEQUENCE [LARGE SCALE GENOMIC DNA]</scope>
    <source>
        <strain evidence="10 11">YIM B02515</strain>
    </source>
</reference>
<dbReference type="SUPFAM" id="SSF56300">
    <property type="entry name" value="Metallo-dependent phosphatases"/>
    <property type="match status" value="2"/>
</dbReference>
<feature type="domain" description="5'-Nucleotidase C-terminal" evidence="9">
    <location>
        <begin position="358"/>
        <end position="506"/>
    </location>
</feature>
<feature type="domain" description="Calcineurin-like phosphoesterase" evidence="7">
    <location>
        <begin position="43"/>
        <end position="273"/>
    </location>
</feature>
<evidence type="ECO:0000259" key="9">
    <source>
        <dbReference type="Pfam" id="PF02872"/>
    </source>
</evidence>
<dbReference type="InterPro" id="IPR036907">
    <property type="entry name" value="5'-Nucleotdase_C_sf"/>
</dbReference>
<evidence type="ECO:0000256" key="4">
    <source>
        <dbReference type="ARBA" id="ARBA00023088"/>
    </source>
</evidence>
<dbReference type="InterPro" id="IPR008334">
    <property type="entry name" value="5'-Nucleotdase_C"/>
</dbReference>
<dbReference type="Proteomes" id="UP000632377">
    <property type="component" value="Unassembled WGS sequence"/>
</dbReference>
<feature type="domain" description="5'-Nucleotidase C-terminal" evidence="9">
    <location>
        <begin position="862"/>
        <end position="1039"/>
    </location>
</feature>
<organism evidence="10 11">
    <name type="scientific">Clostridium rhizosphaerae</name>
    <dbReference type="NCBI Taxonomy" id="2803861"/>
    <lineage>
        <taxon>Bacteria</taxon>
        <taxon>Bacillati</taxon>
        <taxon>Bacillota</taxon>
        <taxon>Clostridia</taxon>
        <taxon>Eubacteriales</taxon>
        <taxon>Clostridiaceae</taxon>
        <taxon>Clostridium</taxon>
    </lineage>
</organism>
<proteinExistence type="predicted"/>
<evidence type="ECO:0000313" key="10">
    <source>
        <dbReference type="EMBL" id="MBL4935437.1"/>
    </source>
</evidence>
<evidence type="ECO:0000259" key="8">
    <source>
        <dbReference type="Pfam" id="PF00746"/>
    </source>
</evidence>
<comment type="caution">
    <text evidence="10">The sequence shown here is derived from an EMBL/GenBank/DDBJ whole genome shotgun (WGS) entry which is preliminary data.</text>
</comment>
<dbReference type="Gene3D" id="3.90.780.10">
    <property type="entry name" value="5'-Nucleotidase, C-terminal domain"/>
    <property type="match status" value="2"/>
</dbReference>
<keyword evidence="3 6" id="KW-0732">Signal</keyword>
<evidence type="ECO:0000256" key="6">
    <source>
        <dbReference type="SAM" id="SignalP"/>
    </source>
</evidence>
<dbReference type="InterPro" id="IPR019931">
    <property type="entry name" value="LPXTG_anchor"/>
</dbReference>
<dbReference type="InterPro" id="IPR006179">
    <property type="entry name" value="5_nucleotidase/apyrase"/>
</dbReference>
<keyword evidence="5" id="KW-0472">Membrane</keyword>
<accession>A0ABS1T9K0</accession>
<dbReference type="PANTHER" id="PTHR11575:SF6">
    <property type="entry name" value="2',3'-CYCLIC-NUCLEOTIDE 2'-PHOSPHODIESTERASE_3'-NUCLEOTIDASE"/>
    <property type="match status" value="1"/>
</dbReference>
<dbReference type="Pfam" id="PF00149">
    <property type="entry name" value="Metallophos"/>
    <property type="match status" value="2"/>
</dbReference>
<dbReference type="Pfam" id="PF00746">
    <property type="entry name" value="Gram_pos_anchor"/>
    <property type="match status" value="1"/>
</dbReference>
<evidence type="ECO:0000313" key="11">
    <source>
        <dbReference type="Proteomes" id="UP000632377"/>
    </source>
</evidence>
<dbReference type="Gene3D" id="3.60.21.10">
    <property type="match status" value="2"/>
</dbReference>
<dbReference type="RefSeq" id="WP_202748047.1">
    <property type="nucleotide sequence ID" value="NZ_JAESWC010000002.1"/>
</dbReference>
<evidence type="ECO:0000256" key="2">
    <source>
        <dbReference type="ARBA" id="ARBA00022525"/>
    </source>
</evidence>
<protein>
    <submittedName>
        <fullName evidence="10">5'-nucleotidase C-terminal domain-containing protein</fullName>
    </submittedName>
</protein>
<sequence length="1321" mass="141749">MLKRKSFKTLSLALTLALTLSNLTGLGGFSKVKAAAGDKVFDIVEITDFHGQLTTTDTAQLPVGAVLAQNVKNIKKNNPDRTLIIGGGDLYQGTPMSNVLQGIPVQQVMNIIGLEVTALGNHEFDWGGLDTINNITMKGANYSIICSNLYDKRTNKRVYDPYKIITKDGVRIAVIGAITTDLPNIVMPSLVGNYNVTNPVTEITSVAKEIKDNHLADVIIADIHEGNDVDKDVTNVNGKDIPNTNGPISGKVEDIANGLVGVVSAVFGGHSHTEVHASSSNGMPIYIAKSNGKGIIDAKMTVHADGTVSFPTPSASDYIALDNANANGYKAANPVADADVKAIVDDANVKLGPTFSVVVGNISEDLNRTQVAKPYGESQLGNWASDVVKNSAKADIGVANNGGLRCDFSKGDITVGQVFNFAPFDNEINTVKVNYAQLKAILEQAVMDGGNGIQVSGIKFYYDPARPSSDRVYKITKEDGSPIFGTLTLAGPDYVLTGGDKFTAFTDPAVKATLVATHVLARDAFLADIRAKKTVSVVMDQRIVNAKSPVTTISIVGTSDVHGAIYPMDYNTGLAANVGLARVSTYMNGLRAANPNTMLIDNGDTIQGTPLVYYYNMIDQTTEYPMMKVMGAMGYDSWTLGNHEFNYGLTTLNRIIKDASKEGIDVLSANIYNTSDKTNFVKPYVTKNFTVSGKPVKVGVLGLTTKTVPSWEDPAHYAGLQFNDLVDEAKKWVPVLKNAEKCDYVIVSAHSGVASASDVIPENQVDAVAKQVSGIDAILAGHTHTGKTYSFTNPDGKVVTVVEPKNGDGIISQIDLNFDADGNLVNLLGFDVTLPTDTVADPAILALAKPYQDATLAYTNTVIGKATAAFEGTKQLTEPSTIMELVNKVQMDGAKAQLSIAAPLSLTAKVPQGDIKRQDIMGVYVFENFLFGVNMTGKQLKNWMEWSVRYYKQTTNPNDSIVKDPVLNIADYNLDQLFGATYDIDLTQPACTTDAKGLVTSGNRIKNLKVNGKLVKDTDVFKVAINNYRYNGGGGFMAAAGLTPGSAATIAATYYDSAKALGDDGQVRNMMFKYVQYNKTITPTNANNWKIYTTAVTQQVDQPQVVDNKDSASVVNAVKNTAAGSKVTVDITTNSKVSKDIFNAIKGQDKTIVFQRDGVTWTFNGKDITSDVTADIDLSLKTVSAELKNKEEAKIKAVVGKDVAIVPFSFNYDGPLPGTATVKVFIGKDWANKAVYINRYYADKNTYEIITDVTVDADGYITFTTNHCSDYFVMEKSAAPSLPKTGSPIDFAVMLDLGALIAVLGGALMVTGRRKRDNEAV</sequence>
<feature type="chain" id="PRO_5046661732" evidence="6">
    <location>
        <begin position="25"/>
        <end position="1321"/>
    </location>
</feature>
<keyword evidence="5" id="KW-0812">Transmembrane</keyword>
<evidence type="ECO:0000259" key="7">
    <source>
        <dbReference type="Pfam" id="PF00149"/>
    </source>
</evidence>
<name>A0ABS1T9K0_9CLOT</name>
<dbReference type="SUPFAM" id="SSF55816">
    <property type="entry name" value="5'-nucleotidase (syn. UDP-sugar hydrolase), C-terminal domain"/>
    <property type="match status" value="2"/>
</dbReference>
<gene>
    <name evidence="10" type="ORF">JK636_06655</name>
</gene>
<dbReference type="PANTHER" id="PTHR11575">
    <property type="entry name" value="5'-NUCLEOTIDASE-RELATED"/>
    <property type="match status" value="1"/>
</dbReference>
<evidence type="ECO:0000256" key="5">
    <source>
        <dbReference type="SAM" id="Phobius"/>
    </source>
</evidence>
<dbReference type="Pfam" id="PF02872">
    <property type="entry name" value="5_nucleotid_C"/>
    <property type="match status" value="2"/>
</dbReference>
<dbReference type="InterPro" id="IPR029052">
    <property type="entry name" value="Metallo-depent_PP-like"/>
</dbReference>
<keyword evidence="4" id="KW-0572">Peptidoglycan-anchor</keyword>
<keyword evidence="5" id="KW-1133">Transmembrane helix</keyword>
<dbReference type="PROSITE" id="PS00786">
    <property type="entry name" value="5_NUCLEOTIDASE_2"/>
    <property type="match status" value="1"/>
</dbReference>
<keyword evidence="1" id="KW-0134">Cell wall</keyword>
<dbReference type="InterPro" id="IPR004843">
    <property type="entry name" value="Calcineurin-like_PHP"/>
</dbReference>
<feature type="domain" description="Gram-positive cocci surface proteins LPxTG" evidence="8">
    <location>
        <begin position="1275"/>
        <end position="1317"/>
    </location>
</feature>
<feature type="transmembrane region" description="Helical" evidence="5">
    <location>
        <begin position="1291"/>
        <end position="1310"/>
    </location>
</feature>
<feature type="signal peptide" evidence="6">
    <location>
        <begin position="1"/>
        <end position="24"/>
    </location>
</feature>
<dbReference type="EMBL" id="JAESWC010000002">
    <property type="protein sequence ID" value="MBL4935437.1"/>
    <property type="molecule type" value="Genomic_DNA"/>
</dbReference>
<evidence type="ECO:0000256" key="3">
    <source>
        <dbReference type="ARBA" id="ARBA00022729"/>
    </source>
</evidence>
<feature type="domain" description="Calcineurin-like phosphoesterase" evidence="7">
    <location>
        <begin position="554"/>
        <end position="785"/>
    </location>
</feature>
<evidence type="ECO:0000256" key="1">
    <source>
        <dbReference type="ARBA" id="ARBA00022512"/>
    </source>
</evidence>
<dbReference type="PRINTS" id="PR01607">
    <property type="entry name" value="APYRASEFAMLY"/>
</dbReference>
<keyword evidence="11" id="KW-1185">Reference proteome</keyword>